<dbReference type="Proteomes" id="UP000699042">
    <property type="component" value="Unassembled WGS sequence"/>
</dbReference>
<organism evidence="1 2">
    <name type="scientific">Colletotrichum scovillei</name>
    <dbReference type="NCBI Taxonomy" id="1209932"/>
    <lineage>
        <taxon>Eukaryota</taxon>
        <taxon>Fungi</taxon>
        <taxon>Dikarya</taxon>
        <taxon>Ascomycota</taxon>
        <taxon>Pezizomycotina</taxon>
        <taxon>Sordariomycetes</taxon>
        <taxon>Hypocreomycetidae</taxon>
        <taxon>Glomerellales</taxon>
        <taxon>Glomerellaceae</taxon>
        <taxon>Colletotrichum</taxon>
        <taxon>Colletotrichum acutatum species complex</taxon>
    </lineage>
</organism>
<proteinExistence type="predicted"/>
<dbReference type="EMBL" id="JAESDN010000002">
    <property type="protein sequence ID" value="KAG7054966.1"/>
    <property type="molecule type" value="Genomic_DNA"/>
</dbReference>
<gene>
    <name evidence="1" type="ORF">JMJ77_007436</name>
</gene>
<evidence type="ECO:0000313" key="1">
    <source>
        <dbReference type="EMBL" id="KAG7054966.1"/>
    </source>
</evidence>
<dbReference type="AlphaFoldDB" id="A0A9P7RCT8"/>
<reference evidence="1" key="1">
    <citation type="submission" date="2021-05" db="EMBL/GenBank/DDBJ databases">
        <title>Comparative genomics of three Colletotrichum scovillei strains and genetic complementation revealed genes involved fungal growth and virulence on chili pepper.</title>
        <authorList>
            <person name="Hsieh D.-K."/>
            <person name="Chuang S.-C."/>
            <person name="Chen C.-Y."/>
            <person name="Chao Y.-T."/>
            <person name="Lu M.-Y.J."/>
            <person name="Lee M.-H."/>
            <person name="Shih M.-C."/>
        </authorList>
    </citation>
    <scope>NUCLEOTIDE SEQUENCE</scope>
    <source>
        <strain evidence="1">Coll-153</strain>
    </source>
</reference>
<protein>
    <submittedName>
        <fullName evidence="1">Uncharacterized protein</fullName>
    </submittedName>
</protein>
<accession>A0A9P7RCT8</accession>
<comment type="caution">
    <text evidence="1">The sequence shown here is derived from an EMBL/GenBank/DDBJ whole genome shotgun (WGS) entry which is preliminary data.</text>
</comment>
<name>A0A9P7RCT8_9PEZI</name>
<evidence type="ECO:0000313" key="2">
    <source>
        <dbReference type="Proteomes" id="UP000699042"/>
    </source>
</evidence>
<keyword evidence="2" id="KW-1185">Reference proteome</keyword>
<sequence length="69" mass="7663">MELNCLLGSLCNTIFVSDFHELGCARETAAAHYDDLTRRAKSQRQPPVAQISKASCRGLAMLRDAHLEM</sequence>